<reference evidence="9" key="2">
    <citation type="submission" date="2025-08" db="UniProtKB">
        <authorList>
            <consortium name="Ensembl"/>
        </authorList>
    </citation>
    <scope>IDENTIFICATION</scope>
</reference>
<evidence type="ECO:0000256" key="2">
    <source>
        <dbReference type="ARBA" id="ARBA00004214"/>
    </source>
</evidence>
<reference evidence="9" key="1">
    <citation type="submission" date="2020-06" db="EMBL/GenBank/DDBJ databases">
        <authorList>
            <consortium name="Wellcome Sanger Institute Data Sharing"/>
        </authorList>
    </citation>
    <scope>NUCLEOTIDE SEQUENCE [LARGE SCALE GENOMIC DNA]</scope>
</reference>
<keyword evidence="7" id="KW-0449">Lipoprotein</keyword>
<name>A0A8C5DF83_GOUWI</name>
<keyword evidence="10" id="KW-1185">Reference proteome</keyword>
<evidence type="ECO:0000256" key="1">
    <source>
        <dbReference type="ARBA" id="ARBA00004186"/>
    </source>
</evidence>
<evidence type="ECO:0000256" key="7">
    <source>
        <dbReference type="ARBA" id="ARBA00023288"/>
    </source>
</evidence>
<reference evidence="9" key="3">
    <citation type="submission" date="2025-09" db="UniProtKB">
        <authorList>
            <consortium name="Ensembl"/>
        </authorList>
    </citation>
    <scope>IDENTIFICATION</scope>
</reference>
<keyword evidence="5" id="KW-0175">Coiled coil</keyword>
<dbReference type="InterPro" id="IPR051293">
    <property type="entry name" value="MTUS1/CCDC69"/>
</dbReference>
<dbReference type="PANTHER" id="PTHR24200">
    <property type="entry name" value="TOUCAN, ISOFORM A"/>
    <property type="match status" value="1"/>
</dbReference>
<protein>
    <submittedName>
        <fullName evidence="9">Uncharacterized protein</fullName>
    </submittedName>
</protein>
<comment type="subcellular location">
    <subcellularLocation>
        <location evidence="1">Cytoplasm</location>
        <location evidence="1">Cytoskeleton</location>
        <location evidence="1">Spindle</location>
    </subcellularLocation>
    <subcellularLocation>
        <location evidence="2">Midbody</location>
    </subcellularLocation>
</comment>
<evidence type="ECO:0000313" key="9">
    <source>
        <dbReference type="Ensembl" id="ENSGWIP00000005080.1"/>
    </source>
</evidence>
<dbReference type="AlphaFoldDB" id="A0A8C5DF83"/>
<dbReference type="Proteomes" id="UP000694680">
    <property type="component" value="Chromosome 10"/>
</dbReference>
<dbReference type="GO" id="GO:0008017">
    <property type="term" value="F:microtubule binding"/>
    <property type="evidence" value="ECO:0007669"/>
    <property type="project" value="TreeGrafter"/>
</dbReference>
<evidence type="ECO:0000256" key="4">
    <source>
        <dbReference type="ARBA" id="ARBA00022707"/>
    </source>
</evidence>
<dbReference type="PANTHER" id="PTHR24200:SF6">
    <property type="entry name" value="COILED-COIL DOMAIN-CONTAINING PROTEIN 69"/>
    <property type="match status" value="1"/>
</dbReference>
<evidence type="ECO:0000256" key="6">
    <source>
        <dbReference type="ARBA" id="ARBA00023212"/>
    </source>
</evidence>
<dbReference type="GO" id="GO:0005634">
    <property type="term" value="C:nucleus"/>
    <property type="evidence" value="ECO:0007669"/>
    <property type="project" value="TreeGrafter"/>
</dbReference>
<keyword evidence="6" id="KW-0206">Cytoskeleton</keyword>
<dbReference type="Ensembl" id="ENSGWIT00000005436.1">
    <property type="protein sequence ID" value="ENSGWIP00000005080.1"/>
    <property type="gene ID" value="ENSGWIG00000002688.1"/>
</dbReference>
<evidence type="ECO:0000256" key="8">
    <source>
        <dbReference type="ARBA" id="ARBA00038407"/>
    </source>
</evidence>
<evidence type="ECO:0000256" key="3">
    <source>
        <dbReference type="ARBA" id="ARBA00022490"/>
    </source>
</evidence>
<accession>A0A8C5DF83</accession>
<organism evidence="9 10">
    <name type="scientific">Gouania willdenowi</name>
    <name type="common">Blunt-snouted clingfish</name>
    <name type="synonym">Lepadogaster willdenowi</name>
    <dbReference type="NCBI Taxonomy" id="441366"/>
    <lineage>
        <taxon>Eukaryota</taxon>
        <taxon>Metazoa</taxon>
        <taxon>Chordata</taxon>
        <taxon>Craniata</taxon>
        <taxon>Vertebrata</taxon>
        <taxon>Euteleostomi</taxon>
        <taxon>Actinopterygii</taxon>
        <taxon>Neopterygii</taxon>
        <taxon>Teleostei</taxon>
        <taxon>Neoteleostei</taxon>
        <taxon>Acanthomorphata</taxon>
        <taxon>Ovalentaria</taxon>
        <taxon>Blenniimorphae</taxon>
        <taxon>Blenniiformes</taxon>
        <taxon>Gobiesocoidei</taxon>
        <taxon>Gobiesocidae</taxon>
        <taxon>Gobiesocinae</taxon>
        <taxon>Gouania</taxon>
    </lineage>
</organism>
<evidence type="ECO:0000313" key="10">
    <source>
        <dbReference type="Proteomes" id="UP000694680"/>
    </source>
</evidence>
<dbReference type="GO" id="GO:0005737">
    <property type="term" value="C:cytoplasm"/>
    <property type="evidence" value="ECO:0007669"/>
    <property type="project" value="TreeGrafter"/>
</dbReference>
<dbReference type="GO" id="GO:0030496">
    <property type="term" value="C:midbody"/>
    <property type="evidence" value="ECO:0007669"/>
    <property type="project" value="UniProtKB-SubCell"/>
</dbReference>
<sequence length="213" mass="24850">PRQTGHGRTEDLLFALAFVSSGPTDVCLEKQVERFEWQLRILKQVLSANGNPERAELLKEHADEEVCALVLSIFDKVKTETTADLNVLHEQKSKSVSEENEALLEELQTKHQQEKNQLTQTFVASENILKDKVRDLSSELQVYNNLKRRVTESNFNRDLQRNIQNKWRVVSVYFFSVEDVEKTNRCLIYTRLVCRKTLHLPPPLPHHHLELFF</sequence>
<comment type="similarity">
    <text evidence="8">Belongs to the CCDC69 family.</text>
</comment>
<keyword evidence="4" id="KW-0519">Myristate</keyword>
<evidence type="ECO:0000256" key="5">
    <source>
        <dbReference type="ARBA" id="ARBA00023054"/>
    </source>
</evidence>
<keyword evidence="3" id="KW-0963">Cytoplasm</keyword>
<dbReference type="GO" id="GO:0005819">
    <property type="term" value="C:spindle"/>
    <property type="evidence" value="ECO:0007669"/>
    <property type="project" value="UniProtKB-SubCell"/>
</dbReference>
<proteinExistence type="inferred from homology"/>